<name>A0ABS6AVU2_9NOCA</name>
<organism evidence="1 2">
    <name type="scientific">Nocardia albiluteola</name>
    <dbReference type="NCBI Taxonomy" id="2842303"/>
    <lineage>
        <taxon>Bacteria</taxon>
        <taxon>Bacillati</taxon>
        <taxon>Actinomycetota</taxon>
        <taxon>Actinomycetes</taxon>
        <taxon>Mycobacteriales</taxon>
        <taxon>Nocardiaceae</taxon>
        <taxon>Nocardia</taxon>
    </lineage>
</organism>
<comment type="caution">
    <text evidence="1">The sequence shown here is derived from an EMBL/GenBank/DDBJ whole genome shotgun (WGS) entry which is preliminary data.</text>
</comment>
<dbReference type="SUPFAM" id="SSF53254">
    <property type="entry name" value="Phosphoglycerate mutase-like"/>
    <property type="match status" value="1"/>
</dbReference>
<dbReference type="InterPro" id="IPR029033">
    <property type="entry name" value="His_PPase_superfam"/>
</dbReference>
<dbReference type="RefSeq" id="WP_215917030.1">
    <property type="nucleotide sequence ID" value="NZ_JAHKNI010000003.1"/>
</dbReference>
<dbReference type="PANTHER" id="PTHR48100">
    <property type="entry name" value="BROAD-SPECIFICITY PHOSPHATASE YOR283W-RELATED"/>
    <property type="match status" value="1"/>
</dbReference>
<accession>A0ABS6AVU2</accession>
<dbReference type="PANTHER" id="PTHR48100:SF10">
    <property type="entry name" value="2-CARBOXY-D-ARABINITOL-1-PHOSPHATASE-RELATED"/>
    <property type="match status" value="1"/>
</dbReference>
<dbReference type="Gene3D" id="3.40.50.1240">
    <property type="entry name" value="Phosphoglycerate mutase-like"/>
    <property type="match status" value="1"/>
</dbReference>
<proteinExistence type="predicted"/>
<dbReference type="EMBL" id="JAHKNI010000003">
    <property type="protein sequence ID" value="MBU3062149.1"/>
    <property type="molecule type" value="Genomic_DNA"/>
</dbReference>
<dbReference type="InterPro" id="IPR013078">
    <property type="entry name" value="His_Pase_superF_clade-1"/>
</dbReference>
<dbReference type="SMART" id="SM00855">
    <property type="entry name" value="PGAM"/>
    <property type="match status" value="1"/>
</dbReference>
<dbReference type="InterPro" id="IPR050275">
    <property type="entry name" value="PGM_Phosphatase"/>
</dbReference>
<sequence>MSPVTRLTLVTHALTDAVQAARFPADEPLNALGERSVEKAGGLPGPEPSAVYHAPELRAAQTTRSLSLDGTPEPALRELESGEWSGRPMDSLAPERLMGWLTDPEFRGHGGESITDLIERVRAWLGDIAGRGERIVAVTHPAVVRAAILCTLSAPPESFWRIDILPLSATTLHYRAPAWTLRATAHELAD</sequence>
<dbReference type="Pfam" id="PF00300">
    <property type="entry name" value="His_Phos_1"/>
    <property type="match status" value="1"/>
</dbReference>
<reference evidence="1 2" key="1">
    <citation type="submission" date="2021-06" db="EMBL/GenBank/DDBJ databases">
        <title>Actinomycetes sequencing.</title>
        <authorList>
            <person name="Shan Q."/>
        </authorList>
    </citation>
    <scope>NUCLEOTIDE SEQUENCE [LARGE SCALE GENOMIC DNA]</scope>
    <source>
        <strain evidence="1 2">NEAU-G5</strain>
    </source>
</reference>
<keyword evidence="2" id="KW-1185">Reference proteome</keyword>
<dbReference type="Proteomes" id="UP000733379">
    <property type="component" value="Unassembled WGS sequence"/>
</dbReference>
<evidence type="ECO:0000313" key="1">
    <source>
        <dbReference type="EMBL" id="MBU3062149.1"/>
    </source>
</evidence>
<protein>
    <submittedName>
        <fullName evidence="1">Histidine phosphatase family protein</fullName>
    </submittedName>
</protein>
<evidence type="ECO:0000313" key="2">
    <source>
        <dbReference type="Proteomes" id="UP000733379"/>
    </source>
</evidence>
<gene>
    <name evidence="1" type="ORF">KO481_11505</name>
</gene>